<dbReference type="Proteomes" id="UP000789702">
    <property type="component" value="Unassembled WGS sequence"/>
</dbReference>
<gene>
    <name evidence="1" type="ORF">DHETER_LOCUS10423</name>
</gene>
<proteinExistence type="predicted"/>
<organism evidence="1 2">
    <name type="scientific">Dentiscutata heterogama</name>
    <dbReference type="NCBI Taxonomy" id="1316150"/>
    <lineage>
        <taxon>Eukaryota</taxon>
        <taxon>Fungi</taxon>
        <taxon>Fungi incertae sedis</taxon>
        <taxon>Mucoromycota</taxon>
        <taxon>Glomeromycotina</taxon>
        <taxon>Glomeromycetes</taxon>
        <taxon>Diversisporales</taxon>
        <taxon>Gigasporaceae</taxon>
        <taxon>Dentiscutata</taxon>
    </lineage>
</organism>
<dbReference type="EMBL" id="CAJVPU010020371">
    <property type="protein sequence ID" value="CAG8676351.1"/>
    <property type="molecule type" value="Genomic_DNA"/>
</dbReference>
<keyword evidence="2" id="KW-1185">Reference proteome</keyword>
<comment type="caution">
    <text evidence="1">The sequence shown here is derived from an EMBL/GenBank/DDBJ whole genome shotgun (WGS) entry which is preliminary data.</text>
</comment>
<accession>A0ACA9NZG1</accession>
<sequence length="145" mass="15556">MPTHVILYPAFAVLLPVSVIPPCFTIIAPYSLGLNLIASSLTSTWFAKGQAKLASSSCPNDHNPPSVSLYMRAIKGDEIVKENHKFPGVYCLVDNINEPPEYNILPVAGSRLAKPVCAGSKGSPTIPKAKFSSALASMKGHKCFW</sequence>
<protein>
    <submittedName>
        <fullName evidence="1">15208_t:CDS:1</fullName>
    </submittedName>
</protein>
<reference evidence="1" key="1">
    <citation type="submission" date="2021-06" db="EMBL/GenBank/DDBJ databases">
        <authorList>
            <person name="Kallberg Y."/>
            <person name="Tangrot J."/>
            <person name="Rosling A."/>
        </authorList>
    </citation>
    <scope>NUCLEOTIDE SEQUENCE</scope>
    <source>
        <strain evidence="1">IL203A</strain>
    </source>
</reference>
<feature type="non-terminal residue" evidence="1">
    <location>
        <position position="145"/>
    </location>
</feature>
<evidence type="ECO:0000313" key="2">
    <source>
        <dbReference type="Proteomes" id="UP000789702"/>
    </source>
</evidence>
<name>A0ACA9NZG1_9GLOM</name>
<evidence type="ECO:0000313" key="1">
    <source>
        <dbReference type="EMBL" id="CAG8676351.1"/>
    </source>
</evidence>